<organism evidence="1 2">
    <name type="scientific">Panagrolaimus sp. PS1159</name>
    <dbReference type="NCBI Taxonomy" id="55785"/>
    <lineage>
        <taxon>Eukaryota</taxon>
        <taxon>Metazoa</taxon>
        <taxon>Ecdysozoa</taxon>
        <taxon>Nematoda</taxon>
        <taxon>Chromadorea</taxon>
        <taxon>Rhabditida</taxon>
        <taxon>Tylenchina</taxon>
        <taxon>Panagrolaimomorpha</taxon>
        <taxon>Panagrolaimoidea</taxon>
        <taxon>Panagrolaimidae</taxon>
        <taxon>Panagrolaimus</taxon>
    </lineage>
</organism>
<proteinExistence type="predicted"/>
<reference evidence="2" key="1">
    <citation type="submission" date="2022-11" db="UniProtKB">
        <authorList>
            <consortium name="WormBaseParasite"/>
        </authorList>
    </citation>
    <scope>IDENTIFICATION</scope>
</reference>
<name>A0AC35FZE9_9BILA</name>
<evidence type="ECO:0000313" key="1">
    <source>
        <dbReference type="Proteomes" id="UP000887580"/>
    </source>
</evidence>
<sequence length="311" mass="35863">MLHNFLVCKKICFNLRLLLINLTAALIIRALFTSYRAGNRIIRVFTATNSCDFVSKLFSCSLESALQTIPFAVTIYSFPVIAGERIVATIFRKFYEKKFFTFFVCLAIAANWITISSLYINSLIPVYSLNISLPFCSTIIHTNDVKYRDIFFDNQFIFPLNSIGICVGICIFCKYKKEIFFKRRFSSHSLTDRYNLSEIIKTSQIVLLLCSIFALLHILYQIFIFISILHFEVNTLKKFSVIKEISSLCVMPVFANIYGITFLFMQKKAKKVLTKFSAIKSLDEQPKPQNSVSPLTSETDTYFKMLESSWK</sequence>
<accession>A0AC35FZE9</accession>
<protein>
    <submittedName>
        <fullName evidence="2">Vomeronasal type-1 receptor</fullName>
    </submittedName>
</protein>
<dbReference type="WBParaSite" id="PS1159_v2.g22458.t1">
    <property type="protein sequence ID" value="PS1159_v2.g22458.t1"/>
    <property type="gene ID" value="PS1159_v2.g22458"/>
</dbReference>
<dbReference type="Proteomes" id="UP000887580">
    <property type="component" value="Unplaced"/>
</dbReference>
<evidence type="ECO:0000313" key="2">
    <source>
        <dbReference type="WBParaSite" id="PS1159_v2.g22458.t1"/>
    </source>
</evidence>